<dbReference type="PRINTS" id="PR00960">
    <property type="entry name" value="LMBPPROTEIN"/>
</dbReference>
<dbReference type="InterPro" id="IPR036554">
    <property type="entry name" value="GHMP_kinase_C_sf"/>
</dbReference>
<name>A0ABY0IHZ3_9BACT</name>
<comment type="similarity">
    <text evidence="5">Belongs to the GHMP kinase family.</text>
</comment>
<evidence type="ECO:0000313" key="8">
    <source>
        <dbReference type="EMBL" id="RZF21753.1"/>
    </source>
</evidence>
<comment type="caution">
    <text evidence="8">The sequence shown here is derived from an EMBL/GenBank/DDBJ whole genome shotgun (WGS) entry which is preliminary data.</text>
</comment>
<keyword evidence="9" id="KW-1185">Reference proteome</keyword>
<feature type="domain" description="GHMP kinase C-terminal" evidence="7">
    <location>
        <begin position="252"/>
        <end position="325"/>
    </location>
</feature>
<organism evidence="8 9">
    <name type="scientific">Halobacteriovorax vibrionivorans</name>
    <dbReference type="NCBI Taxonomy" id="2152716"/>
    <lineage>
        <taxon>Bacteria</taxon>
        <taxon>Pseudomonadati</taxon>
        <taxon>Bdellovibrionota</taxon>
        <taxon>Bacteriovoracia</taxon>
        <taxon>Bacteriovoracales</taxon>
        <taxon>Halobacteriovoraceae</taxon>
        <taxon>Halobacteriovorax</taxon>
    </lineage>
</organism>
<evidence type="ECO:0000256" key="1">
    <source>
        <dbReference type="ARBA" id="ARBA00022679"/>
    </source>
</evidence>
<accession>A0ABY0IHZ3</accession>
<dbReference type="Gene3D" id="3.30.230.120">
    <property type="match status" value="1"/>
</dbReference>
<keyword evidence="4" id="KW-0067">ATP-binding</keyword>
<dbReference type="SUPFAM" id="SSF55060">
    <property type="entry name" value="GHMP Kinase, C-terminal domain"/>
    <property type="match status" value="1"/>
</dbReference>
<dbReference type="PANTHER" id="PTHR32463:SF0">
    <property type="entry name" value="L-FUCOSE KINASE"/>
    <property type="match status" value="1"/>
</dbReference>
<dbReference type="SUPFAM" id="SSF54211">
    <property type="entry name" value="Ribosomal protein S5 domain 2-like"/>
    <property type="match status" value="1"/>
</dbReference>
<dbReference type="InterPro" id="IPR006204">
    <property type="entry name" value="GHMP_kinase_N_dom"/>
</dbReference>
<keyword evidence="2" id="KW-0547">Nucleotide-binding</keyword>
<evidence type="ECO:0000256" key="3">
    <source>
        <dbReference type="ARBA" id="ARBA00022777"/>
    </source>
</evidence>
<dbReference type="InterPro" id="IPR013750">
    <property type="entry name" value="GHMP_kinase_C_dom"/>
</dbReference>
<dbReference type="InterPro" id="IPR020568">
    <property type="entry name" value="Ribosomal_Su5_D2-typ_SF"/>
</dbReference>
<keyword evidence="3" id="KW-0418">Kinase</keyword>
<proteinExistence type="inferred from homology"/>
<evidence type="ECO:0000256" key="4">
    <source>
        <dbReference type="ARBA" id="ARBA00022840"/>
    </source>
</evidence>
<sequence length="338" mass="37127">MVKSASNEGSVRVDLLGGTLDIVPINQVLRNTITLNLATSLKAKVIVEEIDYEGVEFVSIDYESTTRHSSVDFTNEDFEGETFGPLSFLAQILHHFQLTSGIRLTTESGSPPGAGLGGSSSMGVTVYKALCDFTDREFDRQTAINTVQNIESKILNKGPCGYQDYYPALYGGVLALKATDSAIAVEQLYSDSFKNFLESHLTLVYSGKLRLSAINNWQVYKDFFDHENGVREGLATIRDLTFSAYRAIKDGQFDDFLGLLCREGAQREKLFSGIVTDDMRSLYSKLRESGHVIGMKVCGAGGGGCFILAHGPQHKEAVLKEITRSKMKVLEFSVEAPL</sequence>
<evidence type="ECO:0000256" key="2">
    <source>
        <dbReference type="ARBA" id="ARBA00022741"/>
    </source>
</evidence>
<evidence type="ECO:0000259" key="6">
    <source>
        <dbReference type="Pfam" id="PF00288"/>
    </source>
</evidence>
<reference evidence="9" key="1">
    <citation type="journal article" date="2019" name="Int. J. Syst. Evol. Microbiol.">
        <title>Halobacteriovorax valvorus sp. nov., a novel prokaryotic predator isolated from coastal seawater of China.</title>
        <authorList>
            <person name="Chen M.-X."/>
        </authorList>
    </citation>
    <scope>NUCLEOTIDE SEQUENCE [LARGE SCALE GENOMIC DNA]</scope>
    <source>
        <strain evidence="9">BL9</strain>
    </source>
</reference>
<keyword evidence="1" id="KW-0808">Transferase</keyword>
<evidence type="ECO:0000259" key="7">
    <source>
        <dbReference type="Pfam" id="PF08544"/>
    </source>
</evidence>
<evidence type="ECO:0000313" key="9">
    <source>
        <dbReference type="Proteomes" id="UP000443582"/>
    </source>
</evidence>
<dbReference type="Proteomes" id="UP000443582">
    <property type="component" value="Unassembled WGS sequence"/>
</dbReference>
<dbReference type="InterPro" id="IPR052203">
    <property type="entry name" value="GHMP_Kinase-Related"/>
</dbReference>
<protein>
    <recommendedName>
        <fullName evidence="10">GHMP kinase N-terminal domain-containing protein</fullName>
    </recommendedName>
</protein>
<dbReference type="RefSeq" id="WP_115361456.1">
    <property type="nucleotide sequence ID" value="NZ_QDKL01000002.1"/>
</dbReference>
<dbReference type="InterPro" id="IPR001174">
    <property type="entry name" value="HddA/FKP"/>
</dbReference>
<gene>
    <name evidence="8" type="ORF">DAY19_08675</name>
</gene>
<dbReference type="EMBL" id="QDKL01000002">
    <property type="protein sequence ID" value="RZF21753.1"/>
    <property type="molecule type" value="Genomic_DNA"/>
</dbReference>
<dbReference type="PANTHER" id="PTHR32463">
    <property type="entry name" value="L-FUCOSE KINASE"/>
    <property type="match status" value="1"/>
</dbReference>
<dbReference type="Pfam" id="PF08544">
    <property type="entry name" value="GHMP_kinases_C"/>
    <property type="match status" value="1"/>
</dbReference>
<evidence type="ECO:0000256" key="5">
    <source>
        <dbReference type="ARBA" id="ARBA00038121"/>
    </source>
</evidence>
<dbReference type="Pfam" id="PF00288">
    <property type="entry name" value="GHMP_kinases_N"/>
    <property type="match status" value="1"/>
</dbReference>
<evidence type="ECO:0008006" key="10">
    <source>
        <dbReference type="Google" id="ProtNLM"/>
    </source>
</evidence>
<feature type="domain" description="GHMP kinase N-terminal" evidence="6">
    <location>
        <begin position="92"/>
        <end position="172"/>
    </location>
</feature>